<dbReference type="RefSeq" id="WP_323298250.1">
    <property type="nucleotide sequence ID" value="NZ_JAYFUM010000023.1"/>
</dbReference>
<comment type="caution">
    <text evidence="1">The sequence shown here is derived from an EMBL/GenBank/DDBJ whole genome shotgun (WGS) entry which is preliminary data.</text>
</comment>
<reference evidence="1 2" key="1">
    <citation type="submission" date="2023-12" db="EMBL/GenBank/DDBJ databases">
        <title>Novel species of the genus Arcicella isolated from rivers.</title>
        <authorList>
            <person name="Lu H."/>
        </authorList>
    </citation>
    <scope>NUCLEOTIDE SEQUENCE [LARGE SCALE GENOMIC DNA]</scope>
    <source>
        <strain evidence="1 2">KCTC 23307</strain>
    </source>
</reference>
<dbReference type="Proteomes" id="UP001302949">
    <property type="component" value="Unassembled WGS sequence"/>
</dbReference>
<dbReference type="EMBL" id="JAYFUM010000023">
    <property type="protein sequence ID" value="MEA5141097.1"/>
    <property type="molecule type" value="Genomic_DNA"/>
</dbReference>
<keyword evidence="2" id="KW-1185">Reference proteome</keyword>
<protein>
    <submittedName>
        <fullName evidence="1">Uncharacterized protein</fullName>
    </submittedName>
</protein>
<organism evidence="1 2">
    <name type="scientific">Arcicella rigui</name>
    <dbReference type="NCBI Taxonomy" id="797020"/>
    <lineage>
        <taxon>Bacteria</taxon>
        <taxon>Pseudomonadati</taxon>
        <taxon>Bacteroidota</taxon>
        <taxon>Cytophagia</taxon>
        <taxon>Cytophagales</taxon>
        <taxon>Flectobacillaceae</taxon>
        <taxon>Arcicella</taxon>
    </lineage>
</organism>
<sequence length="134" mass="15858">MERECIETNDKSIILSHFLAQEFGFELLKVQTDKDCFCLKIISKKDTPNKLAQRLEPVLFKAIEILNYLLYSSNTFEPSSWYFINLHPKILVSNTFLIEVDYFLTSEEIIYFEAYCYDEFDKLVAKAGRMMLRQ</sequence>
<gene>
    <name evidence="1" type="ORF">VB248_18235</name>
</gene>
<evidence type="ECO:0000313" key="2">
    <source>
        <dbReference type="Proteomes" id="UP001302949"/>
    </source>
</evidence>
<name>A0ABU5QEX5_9BACT</name>
<evidence type="ECO:0000313" key="1">
    <source>
        <dbReference type="EMBL" id="MEA5141097.1"/>
    </source>
</evidence>
<accession>A0ABU5QEX5</accession>
<proteinExistence type="predicted"/>